<gene>
    <name evidence="2" type="ORF">EPJ80_04840</name>
</gene>
<evidence type="ECO:0000256" key="1">
    <source>
        <dbReference type="SAM" id="SignalP"/>
    </source>
</evidence>
<feature type="chain" id="PRO_5022699721" evidence="1">
    <location>
        <begin position="23"/>
        <end position="412"/>
    </location>
</feature>
<evidence type="ECO:0000313" key="2">
    <source>
        <dbReference type="EMBL" id="TXJ13002.1"/>
    </source>
</evidence>
<accession>A0A5C8CN46</accession>
<name>A0A5C8CN46_9SPIR</name>
<dbReference type="Proteomes" id="UP000325116">
    <property type="component" value="Unassembled WGS sequence"/>
</dbReference>
<reference evidence="2 3" key="1">
    <citation type="journal article" date="1992" name="Lakartidningen">
        <title>[Penicillin V and not amoxicillin is the first choice preparation in acute otitis].</title>
        <authorList>
            <person name="Kamme C."/>
            <person name="Lundgren K."/>
            <person name="Prellner K."/>
        </authorList>
    </citation>
    <scope>NUCLEOTIDE SEQUENCE [LARGE SCALE GENOMIC DNA]</scope>
    <source>
        <strain evidence="2 3">W1</strain>
    </source>
</reference>
<sequence>MIIKSKLLTILFLSVLSFSCQREILTPEKIPERTVLQDEPIANLSIPSKDATLKITPVESEIMSNGNKIVYGHFEHYFEFNGKYYITAAHTYSYSSDNKVDELGFDGNILSLNISNFKMEAIKTNVKKSSESNEYPRMSKISEGNAYEYDNKIWVRDADGSNYYYTSDFKTWSDSGSNSYPTLAKKREKVDLNKVKITSNNGKTYTFVYTGGGREFSIKRLDDRIRQIANRFETKMELNPADFNNHHIFDIGLNNKGSTNAEFRLNPTNYIDNNTNYVWIGKSDPHQVWLMPVKKDGKDYLIRFVEHCHGGGAYINSDLESKAKTYLKDYQKSLALALAEGSKNKEDKKDLIKLCYECISNNINYGANKYFLDTAANGGLLKSLNDRMGTNTRFLSPNKPLQHYVIEIVDIQ</sequence>
<dbReference type="AlphaFoldDB" id="A0A5C8CN46"/>
<dbReference type="EMBL" id="SAXT01000003">
    <property type="protein sequence ID" value="TXJ13002.1"/>
    <property type="molecule type" value="Genomic_DNA"/>
</dbReference>
<feature type="signal peptide" evidence="1">
    <location>
        <begin position="1"/>
        <end position="22"/>
    </location>
</feature>
<proteinExistence type="predicted"/>
<comment type="caution">
    <text evidence="2">The sequence shown here is derived from an EMBL/GenBank/DDBJ whole genome shotgun (WGS) entry which is preliminary data.</text>
</comment>
<keyword evidence="1" id="KW-0732">Signal</keyword>
<dbReference type="PROSITE" id="PS51257">
    <property type="entry name" value="PROKAR_LIPOPROTEIN"/>
    <property type="match status" value="1"/>
</dbReference>
<organism evidence="2 3">
    <name type="scientific">Brachyspira aalborgi</name>
    <dbReference type="NCBI Taxonomy" id="29522"/>
    <lineage>
        <taxon>Bacteria</taxon>
        <taxon>Pseudomonadati</taxon>
        <taxon>Spirochaetota</taxon>
        <taxon>Spirochaetia</taxon>
        <taxon>Brachyspirales</taxon>
        <taxon>Brachyspiraceae</taxon>
        <taxon>Brachyspira</taxon>
    </lineage>
</organism>
<protein>
    <submittedName>
        <fullName evidence="2">Uncharacterized protein</fullName>
    </submittedName>
</protein>
<evidence type="ECO:0000313" key="3">
    <source>
        <dbReference type="Proteomes" id="UP000325116"/>
    </source>
</evidence>